<sequence>MQATLHNPQETKTCAPVTDGRKLGNCLIANHKLKDLISNELRAVGFDVIPNEMATPRTVHLPVDHWIDVGALCLLARSDSPVCLKDKSGDLVAWVGANTPEECGGEVVTEADCFRIHYPWSLLELNEEVLGMMEGSQIAGDISPLAQVDGHLHLGVGSKILPGVVIEGNVIIGENCRIGPNAYIRGNTSIGDHCEIGNAVEIKNSIIYPYSKIKHLSYVGDSVLGSHVMLGAGTILANYRHDGTNHRSLVGGKLLDTGRIKFGAVLGDGVRTGVNTCVYPGRKIGPGRMTRPNSVVDRDLMNGVPGKGGVVPEARARLSADFNYNI</sequence>
<gene>
    <name evidence="4" type="ORF">NT6N_34770</name>
</gene>
<organism evidence="4">
    <name type="scientific">Oceaniferula spumae</name>
    <dbReference type="NCBI Taxonomy" id="2979115"/>
    <lineage>
        <taxon>Bacteria</taxon>
        <taxon>Pseudomonadati</taxon>
        <taxon>Verrucomicrobiota</taxon>
        <taxon>Verrucomicrobiia</taxon>
        <taxon>Verrucomicrobiales</taxon>
        <taxon>Verrucomicrobiaceae</taxon>
        <taxon>Oceaniferula</taxon>
    </lineage>
</organism>
<dbReference type="AlphaFoldDB" id="A0AAT9FQL2"/>
<dbReference type="Gene3D" id="2.160.10.10">
    <property type="entry name" value="Hexapeptide repeat proteins"/>
    <property type="match status" value="1"/>
</dbReference>
<dbReference type="KEGG" id="osu:NT6N_34770"/>
<dbReference type="InterPro" id="IPR011004">
    <property type="entry name" value="Trimer_LpxA-like_sf"/>
</dbReference>
<dbReference type="PANTHER" id="PTHR43584">
    <property type="entry name" value="NUCLEOTIDYL TRANSFERASE"/>
    <property type="match status" value="1"/>
</dbReference>
<evidence type="ECO:0000256" key="1">
    <source>
        <dbReference type="ARBA" id="ARBA00022679"/>
    </source>
</evidence>
<dbReference type="PANTHER" id="PTHR43584:SF8">
    <property type="entry name" value="N-ACETYLMURAMATE ALPHA-1-PHOSPHATE URIDYLYLTRANSFERASE"/>
    <property type="match status" value="1"/>
</dbReference>
<accession>A0AAT9FQL2</accession>
<dbReference type="EMBL" id="AP026866">
    <property type="protein sequence ID" value="BDS08437.1"/>
    <property type="molecule type" value="Genomic_DNA"/>
</dbReference>
<evidence type="ECO:0000259" key="3">
    <source>
        <dbReference type="Pfam" id="PF25087"/>
    </source>
</evidence>
<name>A0AAT9FQL2_9BACT</name>
<dbReference type="SUPFAM" id="SSF51161">
    <property type="entry name" value="Trimeric LpxA-like enzymes"/>
    <property type="match status" value="1"/>
</dbReference>
<dbReference type="CDD" id="cd05636">
    <property type="entry name" value="LbH_G1P_TT_C_like"/>
    <property type="match status" value="1"/>
</dbReference>
<dbReference type="GO" id="GO:0016779">
    <property type="term" value="F:nucleotidyltransferase activity"/>
    <property type="evidence" value="ECO:0007669"/>
    <property type="project" value="UniProtKB-ARBA"/>
</dbReference>
<reference evidence="4" key="1">
    <citation type="submission" date="2024-07" db="EMBL/GenBank/DDBJ databases">
        <title>Complete genome sequence of Verrucomicrobiaceae bacterium NT6N.</title>
        <authorList>
            <person name="Huang C."/>
            <person name="Takami H."/>
            <person name="Hamasaki K."/>
        </authorList>
    </citation>
    <scope>NUCLEOTIDE SEQUENCE</scope>
    <source>
        <strain evidence="4">NT6N</strain>
    </source>
</reference>
<feature type="domain" description="Mannose-1-phosphate guanyltransferase C-terminal" evidence="3">
    <location>
        <begin position="166"/>
        <end position="278"/>
    </location>
</feature>
<evidence type="ECO:0000313" key="4">
    <source>
        <dbReference type="EMBL" id="BDS08437.1"/>
    </source>
</evidence>
<protein>
    <recommendedName>
        <fullName evidence="3">Mannose-1-phosphate guanyltransferase C-terminal domain-containing protein</fullName>
    </recommendedName>
</protein>
<dbReference type="Pfam" id="PF25087">
    <property type="entry name" value="GMPPB_C"/>
    <property type="match status" value="1"/>
</dbReference>
<dbReference type="InterPro" id="IPR056729">
    <property type="entry name" value="GMPPB_C"/>
</dbReference>
<keyword evidence="1" id="KW-0808">Transferase</keyword>
<dbReference type="GO" id="GO:0016746">
    <property type="term" value="F:acyltransferase activity"/>
    <property type="evidence" value="ECO:0007669"/>
    <property type="project" value="UniProtKB-KW"/>
</dbReference>
<dbReference type="InterPro" id="IPR050065">
    <property type="entry name" value="GlmU-like"/>
</dbReference>
<proteinExistence type="predicted"/>
<keyword evidence="2" id="KW-0012">Acyltransferase</keyword>
<evidence type="ECO:0000256" key="2">
    <source>
        <dbReference type="ARBA" id="ARBA00023315"/>
    </source>
</evidence>